<keyword evidence="6 15" id="KW-0645">Protease</keyword>
<dbReference type="PANTHER" id="PTHR14218">
    <property type="entry name" value="PROTEASE S8 TRIPEPTIDYL PEPTIDASE I CLN2"/>
    <property type="match status" value="1"/>
</dbReference>
<comment type="catalytic activity">
    <reaction evidence="1">
        <text>Release of an N-terminal tripeptide from a polypeptide.</text>
        <dbReference type="EC" id="3.4.14.10"/>
    </reaction>
</comment>
<feature type="active site" description="Charge relay system" evidence="15">
    <location>
        <position position="292"/>
    </location>
</feature>
<evidence type="ECO:0000313" key="19">
    <source>
        <dbReference type="Proteomes" id="UP000518752"/>
    </source>
</evidence>
<dbReference type="Proteomes" id="UP000518752">
    <property type="component" value="Unassembled WGS sequence"/>
</dbReference>
<dbReference type="AlphaFoldDB" id="A0A8H5HJX7"/>
<name>A0A8H5HJX7_9AGAR</name>
<dbReference type="GO" id="GO:0008240">
    <property type="term" value="F:tripeptidyl-peptidase activity"/>
    <property type="evidence" value="ECO:0007669"/>
    <property type="project" value="UniProtKB-EC"/>
</dbReference>
<reference evidence="18 19" key="1">
    <citation type="journal article" date="2020" name="ISME J.">
        <title>Uncovering the hidden diversity of litter-decomposition mechanisms in mushroom-forming fungi.</title>
        <authorList>
            <person name="Floudas D."/>
            <person name="Bentzer J."/>
            <person name="Ahren D."/>
            <person name="Johansson T."/>
            <person name="Persson P."/>
            <person name="Tunlid A."/>
        </authorList>
    </citation>
    <scope>NUCLEOTIDE SEQUENCE [LARGE SCALE GENOMIC DNA]</scope>
    <source>
        <strain evidence="18 19">CBS 406.79</strain>
    </source>
</reference>
<evidence type="ECO:0000256" key="7">
    <source>
        <dbReference type="ARBA" id="ARBA00022723"/>
    </source>
</evidence>
<evidence type="ECO:0000256" key="16">
    <source>
        <dbReference type="SAM" id="SignalP"/>
    </source>
</evidence>
<keyword evidence="19" id="KW-1185">Reference proteome</keyword>
<evidence type="ECO:0000256" key="15">
    <source>
        <dbReference type="PROSITE-ProRule" id="PRU01032"/>
    </source>
</evidence>
<sequence length="583" mass="62739">MLLSLVTILFLPVHVAVFAIPATSLSTLYQDFSVKHSWGNSIPSSWIYHSSPDPTTLLTLHFRLKPSNFDQLLGNLSQTSDHFHERYGKHLSKTQADELTRPTEQTVMEVQEWFKWHGIADGIVFSNNSQGITLTIPVSVAETLLNTTYGIYVHVSDTQNQILRTTEYSLPRHLHAHISVVSPTTYFGSTREMKKTNFLEPIRIEYDATSNSNECTSAITPACLKDLYRTGDYSPSLTTSAKIGIVGFLEEFASISDFKSFTQNYLPNATNATFDVVKVNGGLDDQSDPGVEANLDVQYAAMAWPIPLTYYSTGGSPPFNPDSNSPDDTNEPYLDWLNYVLGLDELPKTISISYGDDEQTVPADYAVEVCNLFALLGSRGTSVMVSSGDAGVGGGDCQTNDGKSEVLFQPIFPASCPYVTAVGSTTGISPETASAFSGGGFSRLFSQPSYQSAAVSTYLSNLGSTYSGLYSASGRAYPDVSAQGQKYQVIVNGGVVSVGGTSCSSPTFASIVAYLNDFKLATEGSTLGFLNPLLYANPSALNDITSGSNPGCGSKGFPATSGWDPVTGLGTPDFVRLKSIRNM</sequence>
<proteinExistence type="predicted"/>
<evidence type="ECO:0000256" key="10">
    <source>
        <dbReference type="ARBA" id="ARBA00022825"/>
    </source>
</evidence>
<keyword evidence="7 15" id="KW-0479">Metal-binding</keyword>
<dbReference type="PROSITE" id="PS51695">
    <property type="entry name" value="SEDOLISIN"/>
    <property type="match status" value="1"/>
</dbReference>
<feature type="chain" id="PRO_5034897273" description="tripeptidyl-peptidase II" evidence="16">
    <location>
        <begin position="19"/>
        <end position="583"/>
    </location>
</feature>
<keyword evidence="5" id="KW-0964">Secreted</keyword>
<evidence type="ECO:0000256" key="4">
    <source>
        <dbReference type="ARBA" id="ARBA00012462"/>
    </source>
</evidence>
<evidence type="ECO:0000256" key="12">
    <source>
        <dbReference type="ARBA" id="ARBA00023026"/>
    </source>
</evidence>
<comment type="function">
    <text evidence="2">Secreted tripeptidyl-peptidase which degrades proteins at acidic pHs and is involved in virulence.</text>
</comment>
<dbReference type="Pfam" id="PF09286">
    <property type="entry name" value="Pro-kuma_activ"/>
    <property type="match status" value="1"/>
</dbReference>
<feature type="binding site" evidence="15">
    <location>
        <position position="564"/>
    </location>
    <ligand>
        <name>Ca(2+)</name>
        <dbReference type="ChEBI" id="CHEBI:29108"/>
    </ligand>
</feature>
<feature type="active site" description="Charge relay system" evidence="15">
    <location>
        <position position="296"/>
    </location>
</feature>
<dbReference type="GO" id="GO:0004252">
    <property type="term" value="F:serine-type endopeptidase activity"/>
    <property type="evidence" value="ECO:0007669"/>
    <property type="project" value="UniProtKB-UniRule"/>
</dbReference>
<dbReference type="Pfam" id="PF00082">
    <property type="entry name" value="Peptidase_S8"/>
    <property type="match status" value="1"/>
</dbReference>
<keyword evidence="12" id="KW-0843">Virulence</keyword>
<dbReference type="GO" id="GO:0006508">
    <property type="term" value="P:proteolysis"/>
    <property type="evidence" value="ECO:0007669"/>
    <property type="project" value="UniProtKB-KW"/>
</dbReference>
<dbReference type="InterPro" id="IPR050819">
    <property type="entry name" value="Tripeptidyl-peptidase_I"/>
</dbReference>
<dbReference type="CDD" id="cd11377">
    <property type="entry name" value="Pro-peptidase_S53"/>
    <property type="match status" value="1"/>
</dbReference>
<dbReference type="CDD" id="cd04056">
    <property type="entry name" value="Peptidases_S53"/>
    <property type="match status" value="1"/>
</dbReference>
<dbReference type="SMART" id="SM00944">
    <property type="entry name" value="Pro-kuma_activ"/>
    <property type="match status" value="1"/>
</dbReference>
<accession>A0A8H5HJX7</accession>
<dbReference type="InterPro" id="IPR015366">
    <property type="entry name" value="S53_propep"/>
</dbReference>
<dbReference type="InterPro" id="IPR036852">
    <property type="entry name" value="Peptidase_S8/S53_dom_sf"/>
</dbReference>
<dbReference type="GO" id="GO:0005576">
    <property type="term" value="C:extracellular region"/>
    <property type="evidence" value="ECO:0007669"/>
    <property type="project" value="UniProtKB-SubCell"/>
</dbReference>
<evidence type="ECO:0000256" key="13">
    <source>
        <dbReference type="ARBA" id="ARBA00023145"/>
    </source>
</evidence>
<dbReference type="FunFam" id="3.40.50.200:FF:000015">
    <property type="entry name" value="Tripeptidyl peptidase A"/>
    <property type="match status" value="1"/>
</dbReference>
<evidence type="ECO:0000259" key="17">
    <source>
        <dbReference type="PROSITE" id="PS51695"/>
    </source>
</evidence>
<evidence type="ECO:0000256" key="1">
    <source>
        <dbReference type="ARBA" id="ARBA00001910"/>
    </source>
</evidence>
<keyword evidence="8 16" id="KW-0732">Signal</keyword>
<feature type="binding site" evidence="15">
    <location>
        <position position="562"/>
    </location>
    <ligand>
        <name>Ca(2+)</name>
        <dbReference type="ChEBI" id="CHEBI:29108"/>
    </ligand>
</feature>
<keyword evidence="13" id="KW-0865">Zymogen</keyword>
<evidence type="ECO:0000256" key="6">
    <source>
        <dbReference type="ARBA" id="ARBA00022670"/>
    </source>
</evidence>
<keyword evidence="9 15" id="KW-0378">Hydrolase</keyword>
<dbReference type="EC" id="3.4.14.10" evidence="4"/>
<evidence type="ECO:0000313" key="18">
    <source>
        <dbReference type="EMBL" id="KAF5384574.1"/>
    </source>
</evidence>
<keyword evidence="11 15" id="KW-0106">Calcium</keyword>
<dbReference type="SUPFAM" id="SSF54897">
    <property type="entry name" value="Protease propeptides/inhibitors"/>
    <property type="match status" value="1"/>
</dbReference>
<dbReference type="OrthoDB" id="409122at2759"/>
<evidence type="ECO:0000256" key="5">
    <source>
        <dbReference type="ARBA" id="ARBA00022525"/>
    </source>
</evidence>
<feature type="signal peptide" evidence="16">
    <location>
        <begin position="1"/>
        <end position="18"/>
    </location>
</feature>
<evidence type="ECO:0000256" key="2">
    <source>
        <dbReference type="ARBA" id="ARBA00002451"/>
    </source>
</evidence>
<dbReference type="GO" id="GO:0046872">
    <property type="term" value="F:metal ion binding"/>
    <property type="evidence" value="ECO:0007669"/>
    <property type="project" value="UniProtKB-UniRule"/>
</dbReference>
<feature type="binding site" evidence="15">
    <location>
        <position position="543"/>
    </location>
    <ligand>
        <name>Ca(2+)</name>
        <dbReference type="ChEBI" id="CHEBI:29108"/>
    </ligand>
</feature>
<evidence type="ECO:0000256" key="11">
    <source>
        <dbReference type="ARBA" id="ARBA00022837"/>
    </source>
</evidence>
<evidence type="ECO:0000256" key="3">
    <source>
        <dbReference type="ARBA" id="ARBA00004239"/>
    </source>
</evidence>
<dbReference type="InterPro" id="IPR000209">
    <property type="entry name" value="Peptidase_S8/S53_dom"/>
</dbReference>
<evidence type="ECO:0000256" key="9">
    <source>
        <dbReference type="ARBA" id="ARBA00022801"/>
    </source>
</evidence>
<feature type="domain" description="Peptidase S53" evidence="17">
    <location>
        <begin position="218"/>
        <end position="583"/>
    </location>
</feature>
<organism evidence="18 19">
    <name type="scientific">Collybiopsis confluens</name>
    <dbReference type="NCBI Taxonomy" id="2823264"/>
    <lineage>
        <taxon>Eukaryota</taxon>
        <taxon>Fungi</taxon>
        <taxon>Dikarya</taxon>
        <taxon>Basidiomycota</taxon>
        <taxon>Agaricomycotina</taxon>
        <taxon>Agaricomycetes</taxon>
        <taxon>Agaricomycetidae</taxon>
        <taxon>Agaricales</taxon>
        <taxon>Marasmiineae</taxon>
        <taxon>Omphalotaceae</taxon>
        <taxon>Collybiopsis</taxon>
    </lineage>
</organism>
<comment type="cofactor">
    <cofactor evidence="15">
        <name>Ca(2+)</name>
        <dbReference type="ChEBI" id="CHEBI:29108"/>
    </cofactor>
    <text evidence="15">Binds 1 Ca(2+) ion per subunit.</text>
</comment>
<evidence type="ECO:0000256" key="14">
    <source>
        <dbReference type="ARBA" id="ARBA00023180"/>
    </source>
</evidence>
<dbReference type="InterPro" id="IPR030400">
    <property type="entry name" value="Sedolisin_dom"/>
</dbReference>
<keyword evidence="10 15" id="KW-0720">Serine protease</keyword>
<dbReference type="SUPFAM" id="SSF52743">
    <property type="entry name" value="Subtilisin-like"/>
    <property type="match status" value="1"/>
</dbReference>
<keyword evidence="14" id="KW-0325">Glycoprotein</keyword>
<gene>
    <name evidence="18" type="ORF">D9757_007503</name>
</gene>
<dbReference type="Gene3D" id="3.40.50.200">
    <property type="entry name" value="Peptidase S8/S53 domain"/>
    <property type="match status" value="1"/>
</dbReference>
<dbReference type="PANTHER" id="PTHR14218:SF15">
    <property type="entry name" value="TRIPEPTIDYL-PEPTIDASE 1"/>
    <property type="match status" value="1"/>
</dbReference>
<feature type="active site" description="Charge relay system" evidence="15">
    <location>
        <position position="502"/>
    </location>
</feature>
<protein>
    <recommendedName>
        <fullName evidence="4">tripeptidyl-peptidase II</fullName>
        <ecNumber evidence="4">3.4.14.10</ecNumber>
    </recommendedName>
</protein>
<comment type="subcellular location">
    <subcellularLocation>
        <location evidence="3">Secreted</location>
        <location evidence="3">Extracellular space</location>
    </subcellularLocation>
</comment>
<evidence type="ECO:0000256" key="8">
    <source>
        <dbReference type="ARBA" id="ARBA00022729"/>
    </source>
</evidence>
<feature type="binding site" evidence="15">
    <location>
        <position position="544"/>
    </location>
    <ligand>
        <name>Ca(2+)</name>
        <dbReference type="ChEBI" id="CHEBI:29108"/>
    </ligand>
</feature>
<dbReference type="EMBL" id="JAACJN010000042">
    <property type="protein sequence ID" value="KAF5384574.1"/>
    <property type="molecule type" value="Genomic_DNA"/>
</dbReference>
<comment type="caution">
    <text evidence="18">The sequence shown here is derived from an EMBL/GenBank/DDBJ whole genome shotgun (WGS) entry which is preliminary data.</text>
</comment>